<comment type="subcellular location">
    <subcellularLocation>
        <location evidence="2">Cytoplasm</location>
    </subcellularLocation>
    <subcellularLocation>
        <location evidence="1">Nucleus</location>
    </subcellularLocation>
</comment>
<dbReference type="AlphaFoldDB" id="A0A448X1U4"/>
<dbReference type="GO" id="GO:0005634">
    <property type="term" value="C:nucleus"/>
    <property type="evidence" value="ECO:0007669"/>
    <property type="project" value="UniProtKB-SubCell"/>
</dbReference>
<protein>
    <recommendedName>
        <fullName evidence="4">Ribosome maturation protein SBDS</fullName>
    </recommendedName>
</protein>
<dbReference type="EMBL" id="CAAALY010076113">
    <property type="protein sequence ID" value="VEL25765.1"/>
    <property type="molecule type" value="Genomic_DNA"/>
</dbReference>
<dbReference type="InterPro" id="IPR037188">
    <property type="entry name" value="Sdo1/SBDS_central_sf"/>
</dbReference>
<feature type="domain" description="Ribosome maturation protein SDO1/SBDS N-terminal" evidence="9">
    <location>
        <begin position="32"/>
        <end position="118"/>
    </location>
</feature>
<organism evidence="11 12">
    <name type="scientific">Protopolystoma xenopodis</name>
    <dbReference type="NCBI Taxonomy" id="117903"/>
    <lineage>
        <taxon>Eukaryota</taxon>
        <taxon>Metazoa</taxon>
        <taxon>Spiralia</taxon>
        <taxon>Lophotrochozoa</taxon>
        <taxon>Platyhelminthes</taxon>
        <taxon>Monogenea</taxon>
        <taxon>Polyopisthocotylea</taxon>
        <taxon>Polystomatidea</taxon>
        <taxon>Polystomatidae</taxon>
        <taxon>Protopolystoma</taxon>
    </lineage>
</organism>
<dbReference type="InterPro" id="IPR039100">
    <property type="entry name" value="Sdo1/SBDS-like"/>
</dbReference>
<evidence type="ECO:0000259" key="9">
    <source>
        <dbReference type="Pfam" id="PF01172"/>
    </source>
</evidence>
<evidence type="ECO:0000256" key="2">
    <source>
        <dbReference type="ARBA" id="ARBA00004496"/>
    </source>
</evidence>
<evidence type="ECO:0000256" key="8">
    <source>
        <dbReference type="ARBA" id="ARBA00049708"/>
    </source>
</evidence>
<dbReference type="SUPFAM" id="SSF109728">
    <property type="entry name" value="Hypothetical protein AF0491, middle domain"/>
    <property type="match status" value="1"/>
</dbReference>
<evidence type="ECO:0000256" key="6">
    <source>
        <dbReference type="ARBA" id="ARBA00022517"/>
    </source>
</evidence>
<name>A0A448X1U4_9PLAT</name>
<keyword evidence="12" id="KW-1185">Reference proteome</keyword>
<comment type="caution">
    <text evidence="11">The sequence shown here is derived from an EMBL/GenBank/DDBJ whole genome shotgun (WGS) entry which is preliminary data.</text>
</comment>
<dbReference type="Proteomes" id="UP000784294">
    <property type="component" value="Unassembled WGS sequence"/>
</dbReference>
<evidence type="ECO:0000313" key="11">
    <source>
        <dbReference type="EMBL" id="VEL25765.1"/>
    </source>
</evidence>
<evidence type="ECO:0000259" key="10">
    <source>
        <dbReference type="Pfam" id="PF09377"/>
    </source>
</evidence>
<keyword evidence="7" id="KW-0539">Nucleus</keyword>
<dbReference type="OrthoDB" id="10253092at2759"/>
<dbReference type="InterPro" id="IPR019783">
    <property type="entry name" value="SDO1/SBDS_N"/>
</dbReference>
<reference evidence="11" key="1">
    <citation type="submission" date="2018-11" db="EMBL/GenBank/DDBJ databases">
        <authorList>
            <consortium name="Pathogen Informatics"/>
        </authorList>
    </citation>
    <scope>NUCLEOTIDE SEQUENCE</scope>
</reference>
<dbReference type="InterPro" id="IPR018023">
    <property type="entry name" value="Ribosome_mat_SBDS_CS"/>
</dbReference>
<dbReference type="PANTHER" id="PTHR10927">
    <property type="entry name" value="RIBOSOME MATURATION PROTEIN SBDS"/>
    <property type="match status" value="1"/>
</dbReference>
<dbReference type="InterPro" id="IPR018978">
    <property type="entry name" value="SDO1/SBDS_central"/>
</dbReference>
<dbReference type="SUPFAM" id="SSF89895">
    <property type="entry name" value="FYSH domain"/>
    <property type="match status" value="1"/>
</dbReference>
<evidence type="ECO:0000256" key="3">
    <source>
        <dbReference type="ARBA" id="ARBA00007433"/>
    </source>
</evidence>
<comment type="subunit">
    <text evidence="8">Associates with the 60S ribosomal subunit.</text>
</comment>
<dbReference type="Gene3D" id="3.30.1250.10">
    <property type="entry name" value="Ribosome maturation protein SBDS, N-terminal domain"/>
    <property type="match status" value="1"/>
</dbReference>
<feature type="domain" description="Ribosome maturation protein SDO1/SBDS central" evidence="10">
    <location>
        <begin position="127"/>
        <end position="183"/>
    </location>
</feature>
<evidence type="ECO:0000256" key="5">
    <source>
        <dbReference type="ARBA" id="ARBA00022490"/>
    </source>
</evidence>
<dbReference type="PROSITE" id="PS01267">
    <property type="entry name" value="UPF0023"/>
    <property type="match status" value="1"/>
</dbReference>
<sequence>MHICYICGFFSSSRISASMALFTPTNQKRLTNITIVRLKKGGERYEIACYPNKVRSWRDRIENKLDEVLQSQAIFANVSKGKLANKKEMYEAFGTEDESKIAVYILENGDLQVTEKERSVENQNLFRDVAKFVSERCLNTETGRGYPVTMIEKMMKDCHINLKSNKSAKQQGLEVIKELRANAGFKIAPALLEIVLTIDKDYFNEVRDSILELIDQVIRTDSFDGSCELVRITKMYLRS</sequence>
<gene>
    <name evidence="11" type="ORF">PXEA_LOCUS19205</name>
</gene>
<keyword evidence="6" id="KW-0690">Ribosome biogenesis</keyword>
<evidence type="ECO:0000256" key="4">
    <source>
        <dbReference type="ARBA" id="ARBA00014814"/>
    </source>
</evidence>
<comment type="similarity">
    <text evidence="3">Belongs to the SDO1/SBDS family.</text>
</comment>
<dbReference type="Pfam" id="PF01172">
    <property type="entry name" value="SBDS_N"/>
    <property type="match status" value="1"/>
</dbReference>
<dbReference type="Pfam" id="PF09377">
    <property type="entry name" value="SBDS_domain_II"/>
    <property type="match status" value="1"/>
</dbReference>
<evidence type="ECO:0000313" key="12">
    <source>
        <dbReference type="Proteomes" id="UP000784294"/>
    </source>
</evidence>
<dbReference type="GO" id="GO:0042256">
    <property type="term" value="P:cytosolic ribosome assembly"/>
    <property type="evidence" value="ECO:0007669"/>
    <property type="project" value="InterPro"/>
</dbReference>
<proteinExistence type="inferred from homology"/>
<dbReference type="InterPro" id="IPR002140">
    <property type="entry name" value="Sdo1/SBDS"/>
</dbReference>
<evidence type="ECO:0000256" key="1">
    <source>
        <dbReference type="ARBA" id="ARBA00004123"/>
    </source>
</evidence>
<dbReference type="InterPro" id="IPR036786">
    <property type="entry name" value="Ribosome_mat_SBDS_N_sf"/>
</dbReference>
<dbReference type="GO" id="GO:0005737">
    <property type="term" value="C:cytoplasm"/>
    <property type="evidence" value="ECO:0007669"/>
    <property type="project" value="UniProtKB-SubCell"/>
</dbReference>
<dbReference type="NCBIfam" id="TIGR00291">
    <property type="entry name" value="RNA_SBDS"/>
    <property type="match status" value="1"/>
</dbReference>
<dbReference type="PANTHER" id="PTHR10927:SF1">
    <property type="entry name" value="RIBOSOME MATURATION PROTEIN SBDS"/>
    <property type="match status" value="1"/>
</dbReference>
<keyword evidence="5" id="KW-0963">Cytoplasm</keyword>
<evidence type="ECO:0000256" key="7">
    <source>
        <dbReference type="ARBA" id="ARBA00023242"/>
    </source>
</evidence>
<dbReference type="Gene3D" id="1.10.10.900">
    <property type="entry name" value="SBDS protein C-terminal domain, subdomain 1"/>
    <property type="match status" value="1"/>
</dbReference>
<accession>A0A448X1U4</accession>